<organism evidence="2 3">
    <name type="scientific">Pedobacter agri</name>
    <dbReference type="NCBI Taxonomy" id="454586"/>
    <lineage>
        <taxon>Bacteria</taxon>
        <taxon>Pseudomonadati</taxon>
        <taxon>Bacteroidota</taxon>
        <taxon>Sphingobacteriia</taxon>
        <taxon>Sphingobacteriales</taxon>
        <taxon>Sphingobacteriaceae</taxon>
        <taxon>Pedobacter</taxon>
    </lineage>
</organism>
<dbReference type="AlphaFoldDB" id="A0A9X3DCT7"/>
<feature type="signal peptide" evidence="1">
    <location>
        <begin position="1"/>
        <end position="25"/>
    </location>
</feature>
<reference evidence="2" key="1">
    <citation type="submission" date="2022-11" db="EMBL/GenBank/DDBJ databases">
        <authorList>
            <person name="Graham C."/>
            <person name="Newman J.D."/>
        </authorList>
    </citation>
    <scope>NUCLEOTIDE SEQUENCE</scope>
    <source>
        <strain evidence="2">DSM 19486</strain>
    </source>
</reference>
<proteinExistence type="predicted"/>
<sequence length="486" mass="56193">MMLKRNIKKILLMITAVLTVGTVSAQKKVVKKKPKPVKIYVVPPPPPVVKTIPEAAPPSIAIFESKAPMISVSPQEDKYEREKICTDCDTLVLEAGKPHIVIYDVKWMSDRESRTYRKQPTESDLTKDYYSMRGLVKREWDELQLNFPAKDVNYHHIYRNTFIKVPNVGKQDLSLLNRQERHEGFLFWNGKPDAKILQSSKMAQLTEQIAKATGVDKTSSYYSSFMQDSLAVEKLMKTTKANEEVQPNMNAFLQDEILREYILPFQFMDLKNVSSITLQPNGKEKFTFKFNRLGQWVEFIDGREEHNIITYQNNLPFTISEKGTVKKHFYYQSNTISVKDPYQLKSYKLIGKVFFDSIRYATEKMDYENLQIKSHGVYQIVKQNGQTCLEYSFLDNRLASTICYSNNQYTLPLTLTETFGGDLQTRTFSLNEDGALQLENVNKYKSSKRIYRLENGIIKAFYSTQKRGEGDYAAPSAVQVTYTFFK</sequence>
<dbReference type="RefSeq" id="WP_266268476.1">
    <property type="nucleotide sequence ID" value="NZ_JAPJUH010000001.1"/>
</dbReference>
<gene>
    <name evidence="2" type="ORF">OQZ29_03640</name>
</gene>
<name>A0A9X3DCT7_9SPHI</name>
<accession>A0A9X3DCT7</accession>
<feature type="chain" id="PRO_5040812715" evidence="1">
    <location>
        <begin position="26"/>
        <end position="486"/>
    </location>
</feature>
<protein>
    <submittedName>
        <fullName evidence="2">Uncharacterized protein</fullName>
    </submittedName>
</protein>
<evidence type="ECO:0000313" key="2">
    <source>
        <dbReference type="EMBL" id="MCX3263820.1"/>
    </source>
</evidence>
<evidence type="ECO:0000256" key="1">
    <source>
        <dbReference type="SAM" id="SignalP"/>
    </source>
</evidence>
<keyword evidence="3" id="KW-1185">Reference proteome</keyword>
<dbReference type="EMBL" id="JAPJUH010000001">
    <property type="protein sequence ID" value="MCX3263820.1"/>
    <property type="molecule type" value="Genomic_DNA"/>
</dbReference>
<keyword evidence="1" id="KW-0732">Signal</keyword>
<dbReference type="Proteomes" id="UP001142592">
    <property type="component" value="Unassembled WGS sequence"/>
</dbReference>
<comment type="caution">
    <text evidence="2">The sequence shown here is derived from an EMBL/GenBank/DDBJ whole genome shotgun (WGS) entry which is preliminary data.</text>
</comment>
<evidence type="ECO:0000313" key="3">
    <source>
        <dbReference type="Proteomes" id="UP001142592"/>
    </source>
</evidence>